<dbReference type="InterPro" id="IPR055438">
    <property type="entry name" value="AstE_AspA_cat"/>
</dbReference>
<keyword evidence="4" id="KW-0862">Zinc</keyword>
<dbReference type="CDD" id="cd06254">
    <property type="entry name" value="M14_ASTE_ASPA-like"/>
    <property type="match status" value="1"/>
</dbReference>
<evidence type="ECO:0000313" key="9">
    <source>
        <dbReference type="Proteomes" id="UP000253208"/>
    </source>
</evidence>
<proteinExistence type="predicted"/>
<dbReference type="GO" id="GO:0046872">
    <property type="term" value="F:metal ion binding"/>
    <property type="evidence" value="ECO:0007669"/>
    <property type="project" value="UniProtKB-KW"/>
</dbReference>
<comment type="cofactor">
    <cofactor evidence="1">
        <name>Zn(2+)</name>
        <dbReference type="ChEBI" id="CHEBI:29105"/>
    </cofactor>
</comment>
<evidence type="ECO:0000313" key="8">
    <source>
        <dbReference type="EMBL" id="RCH46084.1"/>
    </source>
</evidence>
<evidence type="ECO:0000256" key="3">
    <source>
        <dbReference type="ARBA" id="ARBA00022801"/>
    </source>
</evidence>
<dbReference type="PANTHER" id="PTHR43591:SF24">
    <property type="entry name" value="2-METHOXY-6-POLYPRENYL-1,4-BENZOQUINOL METHYLASE, MITOCHONDRIAL"/>
    <property type="match status" value="1"/>
</dbReference>
<comment type="caution">
    <text evidence="8">The sequence shown here is derived from an EMBL/GenBank/DDBJ whole genome shotgun (WGS) entry which is preliminary data.</text>
</comment>
<feature type="domain" description="Methyltransferase type 11" evidence="5">
    <location>
        <begin position="54"/>
        <end position="148"/>
    </location>
</feature>
<sequence>MEKLLDEIESYWSTRTEGYSEVNHKELAGTQKNAWLKVLTSQFPDKPKEEIRILDIGTGPGFFPVILAEAGYHVDAVDYTEGMLEKAKENAGDLCRNIRFLRMDAQKLDFEDNTFDVVISRNLTWNLEHPDVAYREWVRVLKVGGRLLNFDANWYGYLYEEEQRKAYENDRKNVENNSLDDHYLCTDIERMERIALQVPLSKISRPQWDVKTLREAGLLGIRTDTEIWKTVWSEEERLNYQSTPMFMVTGVKPDHFLNLPVAAGEKTEGFLELGDGEFVLPATIIRGKDPGKTVLVTAGLHAGEYVGIQTLIELSKRLKPEKVKGQLVLVKVLNREDFEKRAGSISWEDGKNLNRVFPGRKDGTKMERLAAAITESLIRKADYYIDLHGGDDYEELTPYVYFAGVAKPEIVEASRKMAEQVDVPYMVQSNVSTGGAYNYAASTFHIPAVLLERGCMGTWEREEVDSMRRDVRNILCSIGAYNGIRSHSTYYPLKMDDVRYQCASVNGLWYPVKKPGDIVHQDEYLGEIRDYEGNVQEICRADMDGVILYQVSSLQVVEGGPVITYGNIVREKDERKTRIAQYWTRRSDSFLEQRRAELHSALAGRWMAELKKYLPEKKNLRILDVGCGTGFFTILLAKEGHQVTGIDLTPDMITHAKELAEEEKADCRFMVMDAEAPDFPDEEFDVIVSRNLTWTLPDAEHAYQEWFRVLKPGGVMINLDANYGAADFADTADLPENHAHHQIQDELMQECEDIKRQLPISSFLRPAWDLETLSRIGVEEFSFDLGISKRIYIEKDEFYNPTPMFLIFAKKQR</sequence>
<dbReference type="EMBL" id="PSQG01000002">
    <property type="protein sequence ID" value="RCH46084.1"/>
    <property type="molecule type" value="Genomic_DNA"/>
</dbReference>
<gene>
    <name evidence="8" type="ORF">C4886_01595</name>
</gene>
<dbReference type="Pfam" id="PF13649">
    <property type="entry name" value="Methyltransf_25"/>
    <property type="match status" value="1"/>
</dbReference>
<protein>
    <submittedName>
        <fullName evidence="8">Deacylase</fullName>
    </submittedName>
</protein>
<dbReference type="AlphaFoldDB" id="A0A367G7S6"/>
<evidence type="ECO:0000256" key="1">
    <source>
        <dbReference type="ARBA" id="ARBA00001947"/>
    </source>
</evidence>
<dbReference type="GO" id="GO:0008757">
    <property type="term" value="F:S-adenosylmethionine-dependent methyltransferase activity"/>
    <property type="evidence" value="ECO:0007669"/>
    <property type="project" value="InterPro"/>
</dbReference>
<dbReference type="InterPro" id="IPR013216">
    <property type="entry name" value="Methyltransf_11"/>
</dbReference>
<dbReference type="Pfam" id="PF24827">
    <property type="entry name" value="AstE_AspA_cat"/>
    <property type="match status" value="1"/>
</dbReference>
<dbReference type="InterPro" id="IPR041698">
    <property type="entry name" value="Methyltransf_25"/>
</dbReference>
<evidence type="ECO:0000259" key="7">
    <source>
        <dbReference type="Pfam" id="PF24827"/>
    </source>
</evidence>
<evidence type="ECO:0000259" key="5">
    <source>
        <dbReference type="Pfam" id="PF08241"/>
    </source>
</evidence>
<dbReference type="Proteomes" id="UP000253208">
    <property type="component" value="Unassembled WGS sequence"/>
</dbReference>
<evidence type="ECO:0000256" key="2">
    <source>
        <dbReference type="ARBA" id="ARBA00022723"/>
    </source>
</evidence>
<accession>A0A367G7S6</accession>
<evidence type="ECO:0000259" key="6">
    <source>
        <dbReference type="Pfam" id="PF13649"/>
    </source>
</evidence>
<feature type="domain" description="Methyltransferase" evidence="6">
    <location>
        <begin position="622"/>
        <end position="714"/>
    </location>
</feature>
<dbReference type="SUPFAM" id="SSF53335">
    <property type="entry name" value="S-adenosyl-L-methionine-dependent methyltransferases"/>
    <property type="match status" value="2"/>
</dbReference>
<dbReference type="CDD" id="cd02440">
    <property type="entry name" value="AdoMet_MTases"/>
    <property type="match status" value="2"/>
</dbReference>
<dbReference type="Gene3D" id="3.40.630.10">
    <property type="entry name" value="Zn peptidases"/>
    <property type="match status" value="1"/>
</dbReference>
<feature type="domain" description="Succinylglutamate desuccinylase/Aspartoacylase catalytic" evidence="7">
    <location>
        <begin position="290"/>
        <end position="475"/>
    </location>
</feature>
<organism evidence="8 9">
    <name type="scientific">Blautia obeum</name>
    <dbReference type="NCBI Taxonomy" id="40520"/>
    <lineage>
        <taxon>Bacteria</taxon>
        <taxon>Bacillati</taxon>
        <taxon>Bacillota</taxon>
        <taxon>Clostridia</taxon>
        <taxon>Lachnospirales</taxon>
        <taxon>Lachnospiraceae</taxon>
        <taxon>Blautia</taxon>
    </lineage>
</organism>
<dbReference type="RefSeq" id="WP_114001515.1">
    <property type="nucleotide sequence ID" value="NZ_PSQG01000002.1"/>
</dbReference>
<dbReference type="GO" id="GO:0016788">
    <property type="term" value="F:hydrolase activity, acting on ester bonds"/>
    <property type="evidence" value="ECO:0007669"/>
    <property type="project" value="InterPro"/>
</dbReference>
<dbReference type="PANTHER" id="PTHR43591">
    <property type="entry name" value="METHYLTRANSFERASE"/>
    <property type="match status" value="1"/>
</dbReference>
<keyword evidence="3" id="KW-0378">Hydrolase</keyword>
<reference evidence="8 9" key="1">
    <citation type="submission" date="2018-02" db="EMBL/GenBank/DDBJ databases">
        <title>Complete genome sequencing of Faecalibacterium prausnitzii strains isolated from the human gut.</title>
        <authorList>
            <person name="Fitzgerald B.C."/>
            <person name="Shkoporov A.N."/>
            <person name="Ross P.R."/>
            <person name="Hill C."/>
        </authorList>
    </citation>
    <scope>NUCLEOTIDE SEQUENCE [LARGE SCALE GENOMIC DNA]</scope>
    <source>
        <strain evidence="8 9">APC942/31-1</strain>
    </source>
</reference>
<dbReference type="SUPFAM" id="SSF53187">
    <property type="entry name" value="Zn-dependent exopeptidases"/>
    <property type="match status" value="1"/>
</dbReference>
<dbReference type="InterPro" id="IPR029063">
    <property type="entry name" value="SAM-dependent_MTases_sf"/>
</dbReference>
<dbReference type="Pfam" id="PF08241">
    <property type="entry name" value="Methyltransf_11"/>
    <property type="match status" value="1"/>
</dbReference>
<name>A0A367G7S6_9FIRM</name>
<keyword evidence="2" id="KW-0479">Metal-binding</keyword>
<evidence type="ECO:0000256" key="4">
    <source>
        <dbReference type="ARBA" id="ARBA00022833"/>
    </source>
</evidence>
<dbReference type="Gene3D" id="3.40.50.150">
    <property type="entry name" value="Vaccinia Virus protein VP39"/>
    <property type="match status" value="2"/>
</dbReference>